<sequence length="141" mass="15085">MEPNLLHFAQNNLLYVVLAAASGAMLLWQTVMGAGGAGGVTPLQATLLMNREDALVIDVREANEWAAGHIPNSRHIPLSQLSKRIGEIEKFKTRDVIVNCQSGNRSASGCGALRKLGFEKVHNLAGGISAWREAGLPITSK</sequence>
<keyword evidence="1" id="KW-0472">Membrane</keyword>
<comment type="caution">
    <text evidence="3">The sequence shown here is derived from an EMBL/GenBank/DDBJ whole genome shotgun (WGS) entry which is preliminary data.</text>
</comment>
<dbReference type="SUPFAM" id="SSF52821">
    <property type="entry name" value="Rhodanese/Cell cycle control phosphatase"/>
    <property type="match status" value="1"/>
</dbReference>
<evidence type="ECO:0000259" key="2">
    <source>
        <dbReference type="PROSITE" id="PS50206"/>
    </source>
</evidence>
<dbReference type="CDD" id="cd00158">
    <property type="entry name" value="RHOD"/>
    <property type="match status" value="1"/>
</dbReference>
<dbReference type="InterPro" id="IPR050229">
    <property type="entry name" value="GlpE_sulfurtransferase"/>
</dbReference>
<proteinExistence type="predicted"/>
<dbReference type="FunFam" id="3.40.250.10:FF:000049">
    <property type="entry name" value="Phage shock protein E"/>
    <property type="match status" value="1"/>
</dbReference>
<feature type="transmembrane region" description="Helical" evidence="1">
    <location>
        <begin position="12"/>
        <end position="28"/>
    </location>
</feature>
<dbReference type="PROSITE" id="PS50206">
    <property type="entry name" value="RHODANESE_3"/>
    <property type="match status" value="1"/>
</dbReference>
<dbReference type="Pfam" id="PF00581">
    <property type="entry name" value="Rhodanese"/>
    <property type="match status" value="1"/>
</dbReference>
<dbReference type="SMART" id="SM00450">
    <property type="entry name" value="RHOD"/>
    <property type="match status" value="1"/>
</dbReference>
<dbReference type="EMBL" id="MLJW01000128">
    <property type="protein sequence ID" value="OIQ97727.1"/>
    <property type="molecule type" value="Genomic_DNA"/>
</dbReference>
<keyword evidence="1" id="KW-0812">Transmembrane</keyword>
<organism evidence="3">
    <name type="scientific">mine drainage metagenome</name>
    <dbReference type="NCBI Taxonomy" id="410659"/>
    <lineage>
        <taxon>unclassified sequences</taxon>
        <taxon>metagenomes</taxon>
        <taxon>ecological metagenomes</taxon>
    </lineage>
</organism>
<feature type="domain" description="Rhodanese" evidence="2">
    <location>
        <begin position="50"/>
        <end position="140"/>
    </location>
</feature>
<gene>
    <name evidence="3" type="primary">ygaP_4</name>
    <name evidence="3" type="ORF">GALL_201970</name>
</gene>
<keyword evidence="1" id="KW-1133">Transmembrane helix</keyword>
<dbReference type="Gene3D" id="3.40.250.10">
    <property type="entry name" value="Rhodanese-like domain"/>
    <property type="match status" value="1"/>
</dbReference>
<dbReference type="InterPro" id="IPR001763">
    <property type="entry name" value="Rhodanese-like_dom"/>
</dbReference>
<dbReference type="AlphaFoldDB" id="A0A1J5S0P0"/>
<reference evidence="3" key="1">
    <citation type="submission" date="2016-10" db="EMBL/GenBank/DDBJ databases">
        <title>Sequence of Gallionella enrichment culture.</title>
        <authorList>
            <person name="Poehlein A."/>
            <person name="Muehling M."/>
            <person name="Daniel R."/>
        </authorList>
    </citation>
    <scope>NUCLEOTIDE SEQUENCE</scope>
</reference>
<dbReference type="InterPro" id="IPR036873">
    <property type="entry name" value="Rhodanese-like_dom_sf"/>
</dbReference>
<accession>A0A1J5S0P0</accession>
<evidence type="ECO:0000256" key="1">
    <source>
        <dbReference type="SAM" id="Phobius"/>
    </source>
</evidence>
<evidence type="ECO:0000313" key="3">
    <source>
        <dbReference type="EMBL" id="OIQ97727.1"/>
    </source>
</evidence>
<dbReference type="PANTHER" id="PTHR43031:SF18">
    <property type="entry name" value="RHODANESE-RELATED SULFURTRANSFERASES"/>
    <property type="match status" value="1"/>
</dbReference>
<dbReference type="PANTHER" id="PTHR43031">
    <property type="entry name" value="FAD-DEPENDENT OXIDOREDUCTASE"/>
    <property type="match status" value="1"/>
</dbReference>
<name>A0A1J5S0P0_9ZZZZ</name>
<protein>
    <submittedName>
        <fullName evidence="3">Inner membrane protein YgaP</fullName>
    </submittedName>
</protein>